<dbReference type="InterPro" id="IPR018764">
    <property type="entry name" value="RskA_C"/>
</dbReference>
<dbReference type="Proteomes" id="UP000218113">
    <property type="component" value="Unassembled WGS sequence"/>
</dbReference>
<accession>A0A2A4SLV1</accession>
<proteinExistence type="predicted"/>
<dbReference type="AlphaFoldDB" id="A0A2A4SLV1"/>
<comment type="caution">
    <text evidence="2">The sequence shown here is derived from an EMBL/GenBank/DDBJ whole genome shotgun (WGS) entry which is preliminary data.</text>
</comment>
<name>A0A2A4SLV1_9DELT</name>
<evidence type="ECO:0000313" key="3">
    <source>
        <dbReference type="Proteomes" id="UP000218113"/>
    </source>
</evidence>
<dbReference type="GO" id="GO:0005886">
    <property type="term" value="C:plasma membrane"/>
    <property type="evidence" value="ECO:0007669"/>
    <property type="project" value="InterPro"/>
</dbReference>
<gene>
    <name evidence="2" type="ORF">COB67_13635</name>
</gene>
<dbReference type="Pfam" id="PF10099">
    <property type="entry name" value="RskA_C"/>
    <property type="match status" value="1"/>
</dbReference>
<protein>
    <recommendedName>
        <fullName evidence="1">Anti-sigma K factor RskA C-terminal domain-containing protein</fullName>
    </recommendedName>
</protein>
<reference evidence="3" key="1">
    <citation type="submission" date="2017-08" db="EMBL/GenBank/DDBJ databases">
        <title>A dynamic microbial community with high functional redundancy inhabits the cold, oxic subseafloor aquifer.</title>
        <authorList>
            <person name="Tully B.J."/>
            <person name="Wheat C.G."/>
            <person name="Glazer B.T."/>
            <person name="Huber J.A."/>
        </authorList>
    </citation>
    <scope>NUCLEOTIDE SEQUENCE [LARGE SCALE GENOMIC DNA]</scope>
</reference>
<sequence>MEFLLKQVYACQFYESEFPKPKDIKKELVAMKDKESKWQNFKNMIDRANPLLTILAAVIIFSVSISNQLLQREVVELRQILQIKNKLLVELKATKASPMANGVILTYVGKDNSSLVVEGLLPLEEGKEYRLWRLLGKKARFIKSFSVDQQGMALLSFQLSTDRSSKERLGISIESLGDNKIPEGPMVLLSPSWRR</sequence>
<feature type="domain" description="Anti-sigma K factor RskA C-terminal" evidence="1">
    <location>
        <begin position="53"/>
        <end position="185"/>
    </location>
</feature>
<organism evidence="2 3">
    <name type="scientific">SAR324 cluster bacterium</name>
    <dbReference type="NCBI Taxonomy" id="2024889"/>
    <lineage>
        <taxon>Bacteria</taxon>
        <taxon>Deltaproteobacteria</taxon>
        <taxon>SAR324 cluster</taxon>
    </lineage>
</organism>
<evidence type="ECO:0000313" key="2">
    <source>
        <dbReference type="EMBL" id="PCI22029.1"/>
    </source>
</evidence>
<evidence type="ECO:0000259" key="1">
    <source>
        <dbReference type="Pfam" id="PF10099"/>
    </source>
</evidence>
<dbReference type="EMBL" id="NVSR01000168">
    <property type="protein sequence ID" value="PCI22029.1"/>
    <property type="molecule type" value="Genomic_DNA"/>
</dbReference>